<sequence>MDDSTYRLFAGELELLDRLNQNNGDLLLLPDGKTVNNLYLCGALTEVKKGPGGYVSSVRIADPTGVFVLYCRKNRSYCSSEFLKVGIPSFVSVFGEVKTSKRIFKSEKTRFFINPQAVREITKEERDRWILSAADFALERLKKSVESFENKNPEMTDNSEITNIFEISNDSKELIRIIETAISNIYSNASEESFENKKDDISNTKKTDSQDKTSCPDIEHIILEIIKKNSTKKGLLLKDFYSFADSAGLNPDDVKSSAEKLIKEGELYLPPGGYIKIL</sequence>
<organism evidence="1 2">
    <name type="scientific">Methanomicrobium antiquum</name>
    <dbReference type="NCBI Taxonomy" id="487686"/>
    <lineage>
        <taxon>Archaea</taxon>
        <taxon>Methanobacteriati</taxon>
        <taxon>Methanobacteriota</taxon>
        <taxon>Stenosarchaea group</taxon>
        <taxon>Methanomicrobia</taxon>
        <taxon>Methanomicrobiales</taxon>
        <taxon>Methanomicrobiaceae</taxon>
        <taxon>Methanomicrobium</taxon>
    </lineage>
</organism>
<dbReference type="EMBL" id="CP091092">
    <property type="protein sequence ID" value="WFN37941.1"/>
    <property type="molecule type" value="Genomic_DNA"/>
</dbReference>
<protein>
    <recommendedName>
        <fullName evidence="3">DNA-binding protein</fullName>
    </recommendedName>
</protein>
<reference evidence="1" key="1">
    <citation type="submission" date="2022-01" db="EMBL/GenBank/DDBJ databases">
        <title>Complete genome of Methanomicrobium antiquum DSM 21220.</title>
        <authorList>
            <person name="Chen S.-C."/>
            <person name="You Y.-T."/>
            <person name="Zhou Y.-Z."/>
            <person name="Lai M.-C."/>
        </authorList>
    </citation>
    <scope>NUCLEOTIDE SEQUENCE</scope>
    <source>
        <strain evidence="1">DSM 21220</strain>
    </source>
</reference>
<evidence type="ECO:0008006" key="3">
    <source>
        <dbReference type="Google" id="ProtNLM"/>
    </source>
</evidence>
<evidence type="ECO:0000313" key="2">
    <source>
        <dbReference type="Proteomes" id="UP001218895"/>
    </source>
</evidence>
<accession>A0AAF0FU19</accession>
<dbReference type="GeneID" id="79949940"/>
<dbReference type="Proteomes" id="UP001218895">
    <property type="component" value="Chromosome"/>
</dbReference>
<evidence type="ECO:0000313" key="1">
    <source>
        <dbReference type="EMBL" id="WFN37941.1"/>
    </source>
</evidence>
<dbReference type="RefSeq" id="WP_278100780.1">
    <property type="nucleotide sequence ID" value="NZ_CP091092.1"/>
</dbReference>
<dbReference type="AlphaFoldDB" id="A0AAF0FU19"/>
<dbReference type="InterPro" id="IPR036388">
    <property type="entry name" value="WH-like_DNA-bd_sf"/>
</dbReference>
<proteinExistence type="predicted"/>
<dbReference type="Gene3D" id="1.10.10.10">
    <property type="entry name" value="Winged helix-like DNA-binding domain superfamily/Winged helix DNA-binding domain"/>
    <property type="match status" value="1"/>
</dbReference>
<dbReference type="KEGG" id="manq:L1994_06040"/>
<gene>
    <name evidence="1" type="ORF">L1994_06040</name>
</gene>
<name>A0AAF0FU19_9EURY</name>
<keyword evidence="2" id="KW-1185">Reference proteome</keyword>